<evidence type="ECO:0000256" key="5">
    <source>
        <dbReference type="ARBA" id="ARBA00023274"/>
    </source>
</evidence>
<sequence>MSNKEDFNWENFETKGFGEGYSKDQREQMAAMYEGTLNEITEKEVIKGTVVGVNEKDVIINIGFKSDGLVPISEFRDLESIKPGDEVEVFIEEQENALGQLILSRKKAKIVKAWQDIESAFENDSVIEGLVKRRTKGGLIVDIYGVEAFLPGSQIDVKPIRDFDIYVGKKMEVKVVKINHANDNVVVSHKVLIEKDLEKQKAEILNNLEKGQVLEGVIKNMTNFGVFIDLGGVDGLLHITDISWGRINHPEEVLELDQKVQIVVLDFDEDKKRISLGMKQLTAHPWDSLASNLEVGSRVQGKIVNVADYGAFLELAPGVEGLIHVSEMSWSQHLRNPADFVKVGDEIEAVVLTLDKDDRKMSLGIKQLTEDPWTKGDMSTKYSVGTKHKGVVRNLTNFGLFLELEEGIDGLVHVSDLSWTKKIKHPSEFVKVGDELEVAVLELDVDNRRLALGHKQLEENPWDTFETVFPIGSDHKCTVVSKNDKGAVLELPYGLEGFATSKNLEKADGSQVEVGESLDFKVMEFSKDDKRIVLSHTAIFREDVKPAPAPKKPAKKKEDAADNSPAEKSTLGDLDALAELKEKMEGGKK</sequence>
<evidence type="ECO:0000256" key="8">
    <source>
        <dbReference type="SAM" id="MobiDB-lite"/>
    </source>
</evidence>
<evidence type="ECO:0000256" key="3">
    <source>
        <dbReference type="ARBA" id="ARBA00022884"/>
    </source>
</evidence>
<comment type="function">
    <text evidence="6 7">Binds mRNA; thus facilitating recognition of the initiation point. It is needed to translate mRNA with a short Shine-Dalgarno (SD) purine-rich sequence.</text>
</comment>
<feature type="compositionally biased region" description="Basic and acidic residues" evidence="8">
    <location>
        <begin position="578"/>
        <end position="589"/>
    </location>
</feature>
<feature type="domain" description="S1 motif" evidence="9">
    <location>
        <begin position="124"/>
        <end position="190"/>
    </location>
</feature>
<reference evidence="11" key="1">
    <citation type="submission" date="2016-10" db="EMBL/GenBank/DDBJ databases">
        <authorList>
            <person name="Varghese N."/>
            <person name="Submissions S."/>
        </authorList>
    </citation>
    <scope>NUCLEOTIDE SEQUENCE [LARGE SCALE GENOMIC DNA]</scope>
    <source>
        <strain evidence="11">DSM 23095</strain>
    </source>
</reference>
<dbReference type="AlphaFoldDB" id="A0A1G6TQL0"/>
<evidence type="ECO:0000256" key="7">
    <source>
        <dbReference type="PIRNR" id="PIRNR002111"/>
    </source>
</evidence>
<organism evidence="10 11">
    <name type="scientific">Algoriphagus faecimaris</name>
    <dbReference type="NCBI Taxonomy" id="686796"/>
    <lineage>
        <taxon>Bacteria</taxon>
        <taxon>Pseudomonadati</taxon>
        <taxon>Bacteroidota</taxon>
        <taxon>Cytophagia</taxon>
        <taxon>Cytophagales</taxon>
        <taxon>Cyclobacteriaceae</taxon>
        <taxon>Algoriphagus</taxon>
    </lineage>
</organism>
<dbReference type="PIRSF" id="PIRSF002111">
    <property type="entry name" value="RpsA"/>
    <property type="match status" value="1"/>
</dbReference>
<feature type="domain" description="S1 motif" evidence="9">
    <location>
        <begin position="43"/>
        <end position="106"/>
    </location>
</feature>
<dbReference type="GO" id="GO:0006412">
    <property type="term" value="P:translation"/>
    <property type="evidence" value="ECO:0007669"/>
    <property type="project" value="InterPro"/>
</dbReference>
<dbReference type="STRING" id="686796.SAMN04488104_102341"/>
<evidence type="ECO:0000313" key="11">
    <source>
        <dbReference type="Proteomes" id="UP000199060"/>
    </source>
</evidence>
<feature type="domain" description="S1 motif" evidence="9">
    <location>
        <begin position="472"/>
        <end position="537"/>
    </location>
</feature>
<dbReference type="PROSITE" id="PS50126">
    <property type="entry name" value="S1"/>
    <property type="match status" value="6"/>
</dbReference>
<evidence type="ECO:0000313" key="10">
    <source>
        <dbReference type="EMBL" id="SDD30756.1"/>
    </source>
</evidence>
<keyword evidence="11" id="KW-1185">Reference proteome</keyword>
<evidence type="ECO:0000256" key="4">
    <source>
        <dbReference type="ARBA" id="ARBA00022980"/>
    </source>
</evidence>
<dbReference type="RefSeq" id="WP_087940258.1">
    <property type="nucleotide sequence ID" value="NZ_FNAC01000023.1"/>
</dbReference>
<dbReference type="OrthoDB" id="9804077at2"/>
<dbReference type="FunFam" id="2.40.50.140:FF:000011">
    <property type="entry name" value="30S ribosomal protein S1"/>
    <property type="match status" value="1"/>
</dbReference>
<keyword evidence="4 7" id="KW-0689">Ribosomal protein</keyword>
<dbReference type="FunFam" id="2.40.50.140:FF:000103">
    <property type="entry name" value="protein RRP5 homolog"/>
    <property type="match status" value="1"/>
</dbReference>
<dbReference type="Pfam" id="PF00575">
    <property type="entry name" value="S1"/>
    <property type="match status" value="6"/>
</dbReference>
<dbReference type="PRINTS" id="PR00681">
    <property type="entry name" value="RIBOSOMALS1"/>
</dbReference>
<keyword evidence="2" id="KW-0677">Repeat</keyword>
<dbReference type="NCBIfam" id="NF004953">
    <property type="entry name" value="PRK06299.1-3"/>
    <property type="match status" value="1"/>
</dbReference>
<dbReference type="InterPro" id="IPR000110">
    <property type="entry name" value="Ribosomal_bS1"/>
</dbReference>
<dbReference type="Gene3D" id="2.40.50.140">
    <property type="entry name" value="Nucleic acid-binding proteins"/>
    <property type="match status" value="6"/>
</dbReference>
<evidence type="ECO:0000259" key="9">
    <source>
        <dbReference type="PROSITE" id="PS50126"/>
    </source>
</evidence>
<name>A0A1G6TQL0_9BACT</name>
<dbReference type="Proteomes" id="UP000199060">
    <property type="component" value="Unassembled WGS sequence"/>
</dbReference>
<feature type="domain" description="S1 motif" evidence="9">
    <location>
        <begin position="385"/>
        <end position="455"/>
    </location>
</feature>
<dbReference type="InterPro" id="IPR003029">
    <property type="entry name" value="S1_domain"/>
</dbReference>
<dbReference type="PANTHER" id="PTHR10724:SF7">
    <property type="entry name" value="SMALL RIBOSOMAL SUBUNIT PROTEIN BS1C"/>
    <property type="match status" value="1"/>
</dbReference>
<dbReference type="CDD" id="cd05688">
    <property type="entry name" value="S1_RPS1_repeat_ec3"/>
    <property type="match status" value="1"/>
</dbReference>
<feature type="region of interest" description="Disordered" evidence="8">
    <location>
        <begin position="543"/>
        <end position="589"/>
    </location>
</feature>
<dbReference type="PANTHER" id="PTHR10724">
    <property type="entry name" value="30S RIBOSOMAL PROTEIN S1"/>
    <property type="match status" value="1"/>
</dbReference>
<dbReference type="InterPro" id="IPR035104">
    <property type="entry name" value="Ribosomal_protein_S1-like"/>
</dbReference>
<dbReference type="InterPro" id="IPR012340">
    <property type="entry name" value="NA-bd_OB-fold"/>
</dbReference>
<gene>
    <name evidence="10" type="ORF">SAMN04488104_102341</name>
</gene>
<evidence type="ECO:0000256" key="6">
    <source>
        <dbReference type="ARBA" id="ARBA00025604"/>
    </source>
</evidence>
<dbReference type="InterPro" id="IPR050437">
    <property type="entry name" value="Ribos_protein_bS1-like"/>
</dbReference>
<protein>
    <recommendedName>
        <fullName evidence="7">30S ribosomal protein S1</fullName>
    </recommendedName>
</protein>
<dbReference type="FunFam" id="2.40.50.140:FF:000051">
    <property type="entry name" value="RNA-binding transcriptional accessory protein"/>
    <property type="match status" value="1"/>
</dbReference>
<dbReference type="EMBL" id="FNAC01000023">
    <property type="protein sequence ID" value="SDD30756.1"/>
    <property type="molecule type" value="Genomic_DNA"/>
</dbReference>
<dbReference type="CDD" id="cd05687">
    <property type="entry name" value="S1_RPS1_repeat_ec1_hs1"/>
    <property type="match status" value="1"/>
</dbReference>
<dbReference type="GO" id="GO:0003735">
    <property type="term" value="F:structural constituent of ribosome"/>
    <property type="evidence" value="ECO:0007669"/>
    <property type="project" value="InterPro"/>
</dbReference>
<proteinExistence type="inferred from homology"/>
<feature type="domain" description="S1 motif" evidence="9">
    <location>
        <begin position="296"/>
        <end position="366"/>
    </location>
</feature>
<keyword evidence="5 7" id="KW-0687">Ribonucleoprotein</keyword>
<dbReference type="GO" id="GO:0003729">
    <property type="term" value="F:mRNA binding"/>
    <property type="evidence" value="ECO:0007669"/>
    <property type="project" value="UniProtKB-ARBA"/>
</dbReference>
<keyword evidence="3 7" id="KW-0694">RNA-binding</keyword>
<accession>A0A1G6TQL0</accession>
<dbReference type="GO" id="GO:0022627">
    <property type="term" value="C:cytosolic small ribosomal subunit"/>
    <property type="evidence" value="ECO:0007669"/>
    <property type="project" value="TreeGrafter"/>
</dbReference>
<dbReference type="CDD" id="cd04465">
    <property type="entry name" value="S1_RPS1_repeat_ec2_hs2"/>
    <property type="match status" value="1"/>
</dbReference>
<dbReference type="SMART" id="SM00316">
    <property type="entry name" value="S1"/>
    <property type="match status" value="6"/>
</dbReference>
<comment type="similarity">
    <text evidence="1 7">Belongs to the bacterial ribosomal protein bS1 family.</text>
</comment>
<dbReference type="FunFam" id="2.40.50.140:FF:000110">
    <property type="entry name" value="30S ribosomal protein S1"/>
    <property type="match status" value="1"/>
</dbReference>
<feature type="domain" description="S1 motif" evidence="9">
    <location>
        <begin position="211"/>
        <end position="279"/>
    </location>
</feature>
<dbReference type="SUPFAM" id="SSF50249">
    <property type="entry name" value="Nucleic acid-binding proteins"/>
    <property type="match status" value="6"/>
</dbReference>
<evidence type="ECO:0000256" key="2">
    <source>
        <dbReference type="ARBA" id="ARBA00022737"/>
    </source>
</evidence>
<evidence type="ECO:0000256" key="1">
    <source>
        <dbReference type="ARBA" id="ARBA00006767"/>
    </source>
</evidence>